<reference evidence="1 2" key="1">
    <citation type="submission" date="2020-06" db="EMBL/GenBank/DDBJ databases">
        <title>Transcriptomic and genomic resources for Thalictrum thalictroides and T. hernandezii: Facilitating candidate gene discovery in an emerging model plant lineage.</title>
        <authorList>
            <person name="Arias T."/>
            <person name="Riano-Pachon D.M."/>
            <person name="Di Stilio V.S."/>
        </authorList>
    </citation>
    <scope>NUCLEOTIDE SEQUENCE [LARGE SCALE GENOMIC DNA]</scope>
    <source>
        <strain evidence="2">cv. WT478/WT964</strain>
        <tissue evidence="1">Leaves</tissue>
    </source>
</reference>
<keyword evidence="2" id="KW-1185">Reference proteome</keyword>
<gene>
    <name evidence="1" type="ORF">FRX31_015231</name>
</gene>
<accession>A0A7J6WGF6</accession>
<comment type="caution">
    <text evidence="1">The sequence shown here is derived from an EMBL/GenBank/DDBJ whole genome shotgun (WGS) entry which is preliminary data.</text>
</comment>
<proteinExistence type="predicted"/>
<evidence type="ECO:0008006" key="3">
    <source>
        <dbReference type="Google" id="ProtNLM"/>
    </source>
</evidence>
<name>A0A7J6WGF6_THATH</name>
<evidence type="ECO:0000313" key="2">
    <source>
        <dbReference type="Proteomes" id="UP000554482"/>
    </source>
</evidence>
<dbReference type="AlphaFoldDB" id="A0A7J6WGF6"/>
<dbReference type="EMBL" id="JABWDY010017694">
    <property type="protein sequence ID" value="KAF5195182.1"/>
    <property type="molecule type" value="Genomic_DNA"/>
</dbReference>
<protein>
    <recommendedName>
        <fullName evidence="3">Zinc finger protein</fullName>
    </recommendedName>
</protein>
<sequence>MDLHELLEHNAREHDGYKHYCVFCHNVYNTKKQLDVYQVRHGLREEVEKYFCCHCPGGKVFYTIAALHKHSSVHKVSNFLCHDCSNKFKTDADRKQHKLRCLELRRYYSTHCQA</sequence>
<organism evidence="1 2">
    <name type="scientific">Thalictrum thalictroides</name>
    <name type="common">Rue-anemone</name>
    <name type="synonym">Anemone thalictroides</name>
    <dbReference type="NCBI Taxonomy" id="46969"/>
    <lineage>
        <taxon>Eukaryota</taxon>
        <taxon>Viridiplantae</taxon>
        <taxon>Streptophyta</taxon>
        <taxon>Embryophyta</taxon>
        <taxon>Tracheophyta</taxon>
        <taxon>Spermatophyta</taxon>
        <taxon>Magnoliopsida</taxon>
        <taxon>Ranunculales</taxon>
        <taxon>Ranunculaceae</taxon>
        <taxon>Thalictroideae</taxon>
        <taxon>Thalictrum</taxon>
    </lineage>
</organism>
<dbReference type="OrthoDB" id="3069995at2759"/>
<evidence type="ECO:0000313" key="1">
    <source>
        <dbReference type="EMBL" id="KAF5195182.1"/>
    </source>
</evidence>
<dbReference type="Proteomes" id="UP000554482">
    <property type="component" value="Unassembled WGS sequence"/>
</dbReference>